<accession>A0A1M7R1T6</accession>
<evidence type="ECO:0000256" key="1">
    <source>
        <dbReference type="SAM" id="MobiDB-lite"/>
    </source>
</evidence>
<dbReference type="InterPro" id="IPR011009">
    <property type="entry name" value="Kinase-like_dom_sf"/>
</dbReference>
<gene>
    <name evidence="3" type="ORF">SAMN05443668_10692</name>
</gene>
<evidence type="ECO:0000259" key="2">
    <source>
        <dbReference type="Pfam" id="PF19974"/>
    </source>
</evidence>
<dbReference type="SUPFAM" id="SSF52540">
    <property type="entry name" value="P-loop containing nucleoside triphosphate hydrolases"/>
    <property type="match status" value="1"/>
</dbReference>
<evidence type="ECO:0000313" key="3">
    <source>
        <dbReference type="EMBL" id="SHN38529.1"/>
    </source>
</evidence>
<dbReference type="Pfam" id="PF19974">
    <property type="entry name" value="TCAD9"/>
    <property type="match status" value="1"/>
</dbReference>
<keyword evidence="4" id="KW-1185">Reference proteome</keyword>
<dbReference type="InterPro" id="IPR027417">
    <property type="entry name" value="P-loop_NTPase"/>
</dbReference>
<dbReference type="EMBL" id="FRCS01000006">
    <property type="protein sequence ID" value="SHN38529.1"/>
    <property type="molecule type" value="Genomic_DNA"/>
</dbReference>
<reference evidence="3 4" key="1">
    <citation type="submission" date="2016-11" db="EMBL/GenBank/DDBJ databases">
        <authorList>
            <person name="Jaros S."/>
            <person name="Januszkiewicz K."/>
            <person name="Wedrychowicz H."/>
        </authorList>
    </citation>
    <scope>NUCLEOTIDE SEQUENCE [LARGE SCALE GENOMIC DNA]</scope>
    <source>
        <strain evidence="3 4">DSM 46144</strain>
    </source>
</reference>
<name>A0A1M7R1T6_9ACTN</name>
<sequence length="1525" mass="161720">MTEERESPVPVGVPDGFTSEAFPAGRIRAVLRRLAIGPGEGRLATSPDTLDVVRMYNEGRGGALVLGVVAHRGRATTQYVAKLGSPAEALREWDAFRGMAEERRALFVPIEAVTTGVLDPATAIEEEGEAVLYTDLGSFVGKPGLPPESLGDVIAAAMAGPRARRRAVHLLDDFLDRVGEALYAKHQVADGPGLREVRRWRLGPELRLLVDGLDAEGRWTYGPPGSEARYVYPDDVLDAAFHVPGLDDPAGPEPGCLVRLRGFRPVDGDRQVVTRDGVTVGIVPAGGHVPAPIDVSDLRGSVLDGRSARRWEQLRAALPGLRLEDDGAISVDGCRAAHPFAALRRVLSEPVEAAATASIHGDLNPGNVLFAREQAYLIDYARGGSSRPILTDLAWLELNLLRAPLAEALSFPDLVAIQRLLLLGDRVADLLPADRHAEVTARLAEHVADRGEAAVAAVLVLGTIRRHAQRIYPGRAKPVWWHEYLATLLLSAHRAMKWADDTHTDAVWRAQLAIAAVATETLSAPGDGLTWWRPEELTAAVARLAPLLDGVPAVPSSPGEPERSAAFLAAVVRGAVVRGAVDRGAAVRGAATDDVPVDALRPFRARIAAAAVRRAGLRAPEDDGYPAIPLSAEVDSAIVPALSAVLDRTHTVLVGTVGSGRSTLLRMVERTLLAGHSTGRIPVRLAVPGPDAIAGWFEPAVRTALAGASVEPVEALLGAGAVHVLVDEPGRLPVEARRAVLAEAESFRARYPAVAICLTGGDPRPDGQPSGWSTVRLLPVTLVDAVDHLRSRGRHPAAAVVGDGRWSHFVADGRCGPLLVATIAQVPESSFDGPAVRADVRLLEKYYGALADEWDDPEIVAYAEALAAHRTDPDVVPAPPEPSGADRLGPLLDAGLLVRSGARLDFAGRTERDYFAARWLGAAPDPARFVLRPRWDDVFRALAARPASPVGAGLIHVVESVDPVQAAAMLGALPRDPDRLAERVLARLETVLRDPDGVPAEQAEAAAALAAVEAPLGWAALRRAFADPNATPSARTRALDALRQAALAADDAPANRDRIAQVMTRHVPPLLSADHPPELVRSALTTVADLRLRRLGGLVTDLIDPANPAVALAAVRAARALALPSPPTLERAIRATEAAALADLERSLPAQPDGPEVNRLQTERMQLVERLPPSERRVALRARQSAFEIGELCRHLLAELGDPVDADADPEPLSQQAERVVTAADRVATGQSTDLEHLASLATALSGRDRAVGLRTAWAAHRRLAAGRVAERFRWPWATALARCTAGQDGVLALAETDPDLALEILGNQRFPQLAAPGPQWAADDVVRLRAQVVDRLTGRRPVEPWLPTAAATLGAVDAVPLLRDAVVSRRWEGTVSPVGLAGQDPLEVSLLADAAAALGYLGRSAPAEPRDVLLALDPAGAHPSVAIGRAAGLAYLGAWQPVLESIGDDPRLSAIGGNLAAHWIPRTEAVAAARYLADRFAGGNDPAEVRSALLRLRRRFEHRAGTRVRPAPGAGGHRSIGRSG</sequence>
<feature type="domain" description="Ternary complex associated" evidence="2">
    <location>
        <begin position="49"/>
        <end position="497"/>
    </location>
</feature>
<feature type="compositionally biased region" description="Gly residues" evidence="1">
    <location>
        <begin position="1514"/>
        <end position="1525"/>
    </location>
</feature>
<dbReference type="OrthoDB" id="3585659at2"/>
<feature type="region of interest" description="Disordered" evidence="1">
    <location>
        <begin position="1506"/>
        <end position="1525"/>
    </location>
</feature>
<dbReference type="Proteomes" id="UP000184440">
    <property type="component" value="Unassembled WGS sequence"/>
</dbReference>
<organism evidence="3 4">
    <name type="scientific">Cryptosporangium aurantiacum</name>
    <dbReference type="NCBI Taxonomy" id="134849"/>
    <lineage>
        <taxon>Bacteria</taxon>
        <taxon>Bacillati</taxon>
        <taxon>Actinomycetota</taxon>
        <taxon>Actinomycetes</taxon>
        <taxon>Cryptosporangiales</taxon>
        <taxon>Cryptosporangiaceae</taxon>
        <taxon>Cryptosporangium</taxon>
    </lineage>
</organism>
<protein>
    <recommendedName>
        <fullName evidence="2">Ternary complex associated domain-containing protein</fullName>
    </recommendedName>
</protein>
<proteinExistence type="predicted"/>
<dbReference type="SUPFAM" id="SSF56112">
    <property type="entry name" value="Protein kinase-like (PK-like)"/>
    <property type="match status" value="1"/>
</dbReference>
<evidence type="ECO:0000313" key="4">
    <source>
        <dbReference type="Proteomes" id="UP000184440"/>
    </source>
</evidence>
<dbReference type="InterPro" id="IPR045544">
    <property type="entry name" value="TCAD9"/>
</dbReference>
<dbReference type="RefSeq" id="WP_143175331.1">
    <property type="nucleotide sequence ID" value="NZ_FRCS01000006.1"/>
</dbReference>